<evidence type="ECO:0000256" key="5">
    <source>
        <dbReference type="ARBA" id="ARBA00023004"/>
    </source>
</evidence>
<keyword evidence="5 6" id="KW-0408">Iron</keyword>
<feature type="chain" id="PRO_5031378573" evidence="8">
    <location>
        <begin position="24"/>
        <end position="152"/>
    </location>
</feature>
<sequence>MKFGLSATLAAMVLASVGSIAWAATPAEIIQARQANFKKIGGSYKAIRDELQKDAPTLAIVRTNADALYAASTRVGGHFPKGTGPETGVKMKALPIIWQRNPEFRQKTAQFLGAARGLQTAARGTNIAAIKNASQALGGTCKACHDTFRTRD</sequence>
<dbReference type="RefSeq" id="WP_184014577.1">
    <property type="nucleotide sequence ID" value="NZ_JACIJC010000001.1"/>
</dbReference>
<dbReference type="GO" id="GO:0009055">
    <property type="term" value="F:electron transfer activity"/>
    <property type="evidence" value="ECO:0007669"/>
    <property type="project" value="InterPro"/>
</dbReference>
<dbReference type="GO" id="GO:0005506">
    <property type="term" value="F:iron ion binding"/>
    <property type="evidence" value="ECO:0007669"/>
    <property type="project" value="InterPro"/>
</dbReference>
<evidence type="ECO:0000256" key="3">
    <source>
        <dbReference type="ARBA" id="ARBA00022723"/>
    </source>
</evidence>
<feature type="binding site" description="axial binding residue" evidence="6">
    <location>
        <position position="145"/>
    </location>
    <ligand>
        <name>heme c</name>
        <dbReference type="ChEBI" id="CHEBI:61717"/>
    </ligand>
    <ligandPart>
        <name>Fe</name>
        <dbReference type="ChEBI" id="CHEBI:18248"/>
    </ligandPart>
</feature>
<protein>
    <submittedName>
        <fullName evidence="9">Cytochrome c556</fullName>
    </submittedName>
</protein>
<name>A0A7W9AF39_9SPHN</name>
<reference evidence="9 10" key="1">
    <citation type="submission" date="2020-08" db="EMBL/GenBank/DDBJ databases">
        <title>Genomic Encyclopedia of Type Strains, Phase IV (KMG-IV): sequencing the most valuable type-strain genomes for metagenomic binning, comparative biology and taxonomic classification.</title>
        <authorList>
            <person name="Goeker M."/>
        </authorList>
    </citation>
    <scope>NUCLEOTIDE SEQUENCE [LARGE SCALE GENOMIC DNA]</scope>
    <source>
        <strain evidence="9 10">DSM 25079</strain>
    </source>
</reference>
<dbReference type="GO" id="GO:0042597">
    <property type="term" value="C:periplasmic space"/>
    <property type="evidence" value="ECO:0007669"/>
    <property type="project" value="InterPro"/>
</dbReference>
<dbReference type="SUPFAM" id="SSF47175">
    <property type="entry name" value="Cytochromes"/>
    <property type="match status" value="1"/>
</dbReference>
<evidence type="ECO:0000256" key="2">
    <source>
        <dbReference type="ARBA" id="ARBA00022617"/>
    </source>
</evidence>
<dbReference type="PIRSF" id="PIRSF000027">
    <property type="entry name" value="Cytc_c_prime"/>
    <property type="match status" value="1"/>
</dbReference>
<dbReference type="Gene3D" id="1.20.120.10">
    <property type="entry name" value="Cytochrome c/b562"/>
    <property type="match status" value="1"/>
</dbReference>
<evidence type="ECO:0000256" key="4">
    <source>
        <dbReference type="ARBA" id="ARBA00022982"/>
    </source>
</evidence>
<gene>
    <name evidence="9" type="ORF">FHS49_000332</name>
</gene>
<evidence type="ECO:0000313" key="9">
    <source>
        <dbReference type="EMBL" id="MBB5684341.1"/>
    </source>
</evidence>
<keyword evidence="1" id="KW-0813">Transport</keyword>
<dbReference type="Pfam" id="PF01322">
    <property type="entry name" value="Cytochrom_C_2"/>
    <property type="match status" value="1"/>
</dbReference>
<keyword evidence="2 7" id="KW-0349">Heme</keyword>
<dbReference type="AlphaFoldDB" id="A0A7W9AF39"/>
<feature type="binding site" description="covalent" evidence="7">
    <location>
        <position position="144"/>
    </location>
    <ligand>
        <name>heme c</name>
        <dbReference type="ChEBI" id="CHEBI:61717"/>
    </ligand>
</feature>
<keyword evidence="3 6" id="KW-0479">Metal-binding</keyword>
<dbReference type="InterPro" id="IPR010980">
    <property type="entry name" value="Cyt_c/b562"/>
</dbReference>
<feature type="binding site" description="covalent" evidence="7">
    <location>
        <position position="141"/>
    </location>
    <ligand>
        <name>heme c</name>
        <dbReference type="ChEBI" id="CHEBI:61717"/>
    </ligand>
</feature>
<keyword evidence="10" id="KW-1185">Reference proteome</keyword>
<dbReference type="PROSITE" id="PS51009">
    <property type="entry name" value="CYTCII"/>
    <property type="match status" value="1"/>
</dbReference>
<comment type="PTM">
    <text evidence="7">Binds 1 heme group per subunit.</text>
</comment>
<accession>A0A7W9AF39</accession>
<evidence type="ECO:0000256" key="8">
    <source>
        <dbReference type="SAM" id="SignalP"/>
    </source>
</evidence>
<comment type="caution">
    <text evidence="9">The sequence shown here is derived from an EMBL/GenBank/DDBJ whole genome shotgun (WGS) entry which is preliminary data.</text>
</comment>
<dbReference type="InterPro" id="IPR012127">
    <property type="entry name" value="Cyt_c_prime"/>
</dbReference>
<evidence type="ECO:0000256" key="6">
    <source>
        <dbReference type="PIRSR" id="PIRSR000027-1"/>
    </source>
</evidence>
<keyword evidence="4" id="KW-0249">Electron transport</keyword>
<dbReference type="GO" id="GO:0020037">
    <property type="term" value="F:heme binding"/>
    <property type="evidence" value="ECO:0007669"/>
    <property type="project" value="InterPro"/>
</dbReference>
<keyword evidence="8" id="KW-0732">Signal</keyword>
<dbReference type="InterPro" id="IPR002321">
    <property type="entry name" value="Cyt_c_II"/>
</dbReference>
<feature type="signal peptide" evidence="8">
    <location>
        <begin position="1"/>
        <end position="23"/>
    </location>
</feature>
<dbReference type="GO" id="GO:0022900">
    <property type="term" value="P:electron transport chain"/>
    <property type="evidence" value="ECO:0007669"/>
    <property type="project" value="InterPro"/>
</dbReference>
<evidence type="ECO:0000256" key="1">
    <source>
        <dbReference type="ARBA" id="ARBA00022448"/>
    </source>
</evidence>
<organism evidence="9 10">
    <name type="scientific">Sphingobium boeckii</name>
    <dbReference type="NCBI Taxonomy" id="1082345"/>
    <lineage>
        <taxon>Bacteria</taxon>
        <taxon>Pseudomonadati</taxon>
        <taxon>Pseudomonadota</taxon>
        <taxon>Alphaproteobacteria</taxon>
        <taxon>Sphingomonadales</taxon>
        <taxon>Sphingomonadaceae</taxon>
        <taxon>Sphingobium</taxon>
    </lineage>
</organism>
<dbReference type="Proteomes" id="UP000549617">
    <property type="component" value="Unassembled WGS sequence"/>
</dbReference>
<proteinExistence type="predicted"/>
<evidence type="ECO:0000256" key="7">
    <source>
        <dbReference type="PIRSR" id="PIRSR000027-2"/>
    </source>
</evidence>
<evidence type="ECO:0000313" key="10">
    <source>
        <dbReference type="Proteomes" id="UP000549617"/>
    </source>
</evidence>
<dbReference type="EMBL" id="JACIJC010000001">
    <property type="protein sequence ID" value="MBB5684341.1"/>
    <property type="molecule type" value="Genomic_DNA"/>
</dbReference>